<name>F9VZH3_9ACTN</name>
<feature type="region of interest" description="Disordered" evidence="1">
    <location>
        <begin position="52"/>
        <end position="75"/>
    </location>
</feature>
<proteinExistence type="predicted"/>
<organism evidence="2 3">
    <name type="scientific">Gordonia alkanivorans NBRC 16433</name>
    <dbReference type="NCBI Taxonomy" id="1027371"/>
    <lineage>
        <taxon>Bacteria</taxon>
        <taxon>Bacillati</taxon>
        <taxon>Actinomycetota</taxon>
        <taxon>Actinomycetes</taxon>
        <taxon>Mycobacteriales</taxon>
        <taxon>Gordoniaceae</taxon>
        <taxon>Gordonia</taxon>
    </lineage>
</organism>
<reference evidence="2 3" key="1">
    <citation type="submission" date="2011-05" db="EMBL/GenBank/DDBJ databases">
        <title>Whole genome shotgun sequence of Gordonia alkanivorans NBRC 16433.</title>
        <authorList>
            <person name="Hosoyama A."/>
            <person name="Nakamura S."/>
            <person name="Takarada H."/>
            <person name="Tsuchikane K."/>
            <person name="Yamazaki S."/>
            <person name="Fujita N."/>
        </authorList>
    </citation>
    <scope>NUCLEOTIDE SEQUENCE [LARGE SCALE GENOMIC DNA]</scope>
    <source>
        <strain evidence="2 3">NBRC 16433</strain>
    </source>
</reference>
<protein>
    <submittedName>
        <fullName evidence="2">Uncharacterized protein</fullName>
    </submittedName>
</protein>
<evidence type="ECO:0000313" key="2">
    <source>
        <dbReference type="EMBL" id="GAA14012.1"/>
    </source>
</evidence>
<evidence type="ECO:0000256" key="1">
    <source>
        <dbReference type="SAM" id="MobiDB-lite"/>
    </source>
</evidence>
<dbReference type="STRING" id="1027371.GOALK_097_00380"/>
<gene>
    <name evidence="2" type="ORF">GOALK_097_00380</name>
</gene>
<dbReference type="AntiFam" id="ANF00156">
    <property type="entry name" value="Shadow ORF (opposite yahK)"/>
</dbReference>
<feature type="region of interest" description="Disordered" evidence="1">
    <location>
        <begin position="1"/>
        <end position="23"/>
    </location>
</feature>
<comment type="caution">
    <text evidence="2">The sequence shown here is derived from an EMBL/GenBank/DDBJ whole genome shotgun (WGS) entry which is preliminary data.</text>
</comment>
<dbReference type="EMBL" id="BACI01000097">
    <property type="protein sequence ID" value="GAA14012.1"/>
    <property type="molecule type" value="Genomic_DNA"/>
</dbReference>
<dbReference type="AlphaFoldDB" id="F9VZH3"/>
<evidence type="ECO:0000313" key="3">
    <source>
        <dbReference type="Proteomes" id="UP000003558"/>
    </source>
</evidence>
<dbReference type="Proteomes" id="UP000003558">
    <property type="component" value="Unassembled WGS sequence"/>
</dbReference>
<accession>F9VZH3</accession>
<sequence>MQPGDADAVTEGEAGGVATEFDDLPDDLVSGRHLCAADRQITLGDVEVRTADTASTNPDQQFAGPGPRFRFVDEP</sequence>